<comment type="similarity">
    <text evidence="3">Belongs to the ATG2 family.</text>
</comment>
<feature type="region of interest" description="Disordered" evidence="10">
    <location>
        <begin position="886"/>
        <end position="924"/>
    </location>
</feature>
<keyword evidence="5" id="KW-0256">Endoplasmic reticulum</keyword>
<accession>Q4RLX6</accession>
<comment type="catalytic activity">
    <reaction evidence="8">
        <text>a 1,2-diacyl-sn-glycero-3-phospho-L-serine(in) = a 1,2-diacyl-sn-glycero-3-phospho-L-serine(out)</text>
        <dbReference type="Rhea" id="RHEA:38663"/>
        <dbReference type="ChEBI" id="CHEBI:57262"/>
    </reaction>
</comment>
<dbReference type="GO" id="GO:0061723">
    <property type="term" value="P:glycophagy"/>
    <property type="evidence" value="ECO:0007669"/>
    <property type="project" value="TreeGrafter"/>
</dbReference>
<feature type="region of interest" description="Disordered" evidence="10">
    <location>
        <begin position="1879"/>
        <end position="1940"/>
    </location>
</feature>
<dbReference type="KEGG" id="tng:GSTEN00032303G001"/>
<dbReference type="GO" id="GO:0034045">
    <property type="term" value="C:phagophore assembly site membrane"/>
    <property type="evidence" value="ECO:0007669"/>
    <property type="project" value="UniProtKB-SubCell"/>
</dbReference>
<dbReference type="GO" id="GO:0061709">
    <property type="term" value="P:reticulophagy"/>
    <property type="evidence" value="ECO:0007669"/>
    <property type="project" value="TreeGrafter"/>
</dbReference>
<feature type="compositionally biased region" description="Acidic residues" evidence="10">
    <location>
        <begin position="888"/>
        <end position="897"/>
    </location>
</feature>
<name>Q4RLX6_TETNG</name>
<feature type="region of interest" description="Disordered" evidence="10">
    <location>
        <begin position="739"/>
        <end position="768"/>
    </location>
</feature>
<feature type="compositionally biased region" description="Basic residues" evidence="10">
    <location>
        <begin position="912"/>
        <end position="921"/>
    </location>
</feature>
<evidence type="ECO:0000256" key="10">
    <source>
        <dbReference type="SAM" id="MobiDB-lite"/>
    </source>
</evidence>
<keyword evidence="6" id="KW-0445">Lipid transport</keyword>
<keyword evidence="4" id="KW-0813">Transport</keyword>
<comment type="subcellular location">
    <subcellularLocation>
        <location evidence="1">Endoplasmic reticulum membrane</location>
        <topology evidence="1">Peripheral membrane protein</topology>
    </subcellularLocation>
    <subcellularLocation>
        <location evidence="2">Preautophagosomal structure membrane</location>
        <topology evidence="2">Peripheral membrane protein</topology>
    </subcellularLocation>
</comment>
<evidence type="ECO:0000256" key="9">
    <source>
        <dbReference type="ARBA" id="ARBA00024615"/>
    </source>
</evidence>
<protein>
    <submittedName>
        <fullName evidence="11">(spotted green pufferfish) hypothetical protein</fullName>
    </submittedName>
</protein>
<dbReference type="GO" id="GO:0061908">
    <property type="term" value="C:phagophore"/>
    <property type="evidence" value="ECO:0007669"/>
    <property type="project" value="TreeGrafter"/>
</dbReference>
<evidence type="ECO:0000256" key="5">
    <source>
        <dbReference type="ARBA" id="ARBA00022824"/>
    </source>
</evidence>
<feature type="region of interest" description="Disordered" evidence="10">
    <location>
        <begin position="305"/>
        <end position="349"/>
    </location>
</feature>
<evidence type="ECO:0000256" key="3">
    <source>
        <dbReference type="ARBA" id="ARBA00009714"/>
    </source>
</evidence>
<dbReference type="GO" id="GO:0043495">
    <property type="term" value="F:protein-membrane adaptor activity"/>
    <property type="evidence" value="ECO:0007669"/>
    <property type="project" value="TreeGrafter"/>
</dbReference>
<dbReference type="GO" id="GO:0000422">
    <property type="term" value="P:autophagy of mitochondrion"/>
    <property type="evidence" value="ECO:0007669"/>
    <property type="project" value="TreeGrafter"/>
</dbReference>
<feature type="compositionally biased region" description="Polar residues" evidence="10">
    <location>
        <begin position="1468"/>
        <end position="1489"/>
    </location>
</feature>
<keyword evidence="7" id="KW-0472">Membrane</keyword>
<evidence type="ECO:0000256" key="8">
    <source>
        <dbReference type="ARBA" id="ARBA00024479"/>
    </source>
</evidence>
<evidence type="ECO:0000256" key="2">
    <source>
        <dbReference type="ARBA" id="ARBA00004623"/>
    </source>
</evidence>
<proteinExistence type="inferred from homology"/>
<feature type="compositionally biased region" description="Polar residues" evidence="10">
    <location>
        <begin position="322"/>
        <end position="341"/>
    </location>
</feature>
<organism evidence="11">
    <name type="scientific">Tetraodon nigroviridis</name>
    <name type="common">Spotted green pufferfish</name>
    <name type="synonym">Chelonodon nigroviridis</name>
    <dbReference type="NCBI Taxonomy" id="99883"/>
    <lineage>
        <taxon>Eukaryota</taxon>
        <taxon>Metazoa</taxon>
        <taxon>Chordata</taxon>
        <taxon>Craniata</taxon>
        <taxon>Vertebrata</taxon>
        <taxon>Euteleostomi</taxon>
        <taxon>Actinopterygii</taxon>
        <taxon>Neopterygii</taxon>
        <taxon>Teleostei</taxon>
        <taxon>Neoteleostei</taxon>
        <taxon>Acanthomorphata</taxon>
        <taxon>Eupercaria</taxon>
        <taxon>Tetraodontiformes</taxon>
        <taxon>Tetradontoidea</taxon>
        <taxon>Tetraodontidae</taxon>
        <taxon>Tetraodon</taxon>
    </lineage>
</organism>
<dbReference type="GO" id="GO:0034727">
    <property type="term" value="P:piecemeal microautophagy of the nucleus"/>
    <property type="evidence" value="ECO:0007669"/>
    <property type="project" value="TreeGrafter"/>
</dbReference>
<dbReference type="GO" id="GO:0006869">
    <property type="term" value="P:lipid transport"/>
    <property type="evidence" value="ECO:0007669"/>
    <property type="project" value="UniProtKB-KW"/>
</dbReference>
<feature type="region of interest" description="Disordered" evidence="10">
    <location>
        <begin position="1315"/>
        <end position="1348"/>
    </location>
</feature>
<dbReference type="InterPro" id="IPR026849">
    <property type="entry name" value="ATG2"/>
</dbReference>
<dbReference type="GO" id="GO:0005789">
    <property type="term" value="C:endoplasmic reticulum membrane"/>
    <property type="evidence" value="ECO:0007669"/>
    <property type="project" value="UniProtKB-SubCell"/>
</dbReference>
<comment type="caution">
    <text evidence="11">The sequence shown here is derived from an EMBL/GenBank/DDBJ whole genome shotgun (WGS) entry which is preliminary data.</text>
</comment>
<sequence length="1976" mass="220062">MVFRPRPRIASGNEPMYWSSFMTSSMQLAKECLSQKLTDDLGESFQPFEGLEKFAETIETGLFTAMKLTRRVQTLTCISRPHLPTKTCSWKASLCSGTSSPRCCALAVNLHPLQRSDGQSLFSQSSKGKTQVPNTPPILVLQETEPKLSPSWNPKIICEPHPQFTEPLYSAAPFEPVQVGNLGGKMEISLTLKSNLAMPGAKLDVVGHIDTLLILLSPRQVHLLLDLFGAFSGGGSQEWAKDRKSRPMQQEDEYRLHMELNRCLKKDTTVTGVDPELFESQTTRTASSRDDVFFSMADMDMSHSLSSLPPLGEPPTVDLDLSLNSNYSASPGESPSANATSKPHGDESRPELLLNLTLSRLAISVLHIDPLPPPDAAHSPLGSMAAHFFSTLGPQNLAQVAFFQSRNIFNQACPHDHLRFVVQGLKISYEHCKGSSLRTFNTDVSLHQMEFLECLFPSEGFSGDFQRDIQYTELLTFDMAANPDAPLHTCLHLLYKQRERRGPQSGQFRLSTIPKKAEIQVELGLVRCELDISIVDRLNSLLQPQKLATAELMASHLYTSYNKHVSLHKAFTEVFLDDSHTPSNCHVSVSVSAPVLGLALRFPIPDLRSDQERGPWFKKSLQKEVLYLELQDVEVKTEFMAGNSPDQTKMELTFRELNGRFQEESDHPPARFLRVSHTMDGDMTTSESVKFDWPRYNQSANDRNGPVRSGCVFMQRSTCLSRVVLKMNPTAVHSILERVQAEDDEGGEDHSLEEEEEEGAAHSLKDVCDFGKPEPSPFSSRRVMYENEEMVIPGDVTEMTEFQEKTMSNSRFVVELCLPNVQLSFPSKSFYETLHNRINNDLLLWEPTAPSPVETVESTPYGVGLSVASQLINTYSKDSFSQFRSSGLEDETSGSDEEAGHYYIPASDPHLQSRKKKKPKTQSKTSQSLFSVIVSVNHGLVALQTNAMKDNAVLKNKHGEFWLEVKNAVLFSVMQHEGYKDQHYLCFHTSSICMYHQGLVDGGLSVLDVKLPCRTHPQWLEPTIYQSETSPERSSTPSECIGLEARSMVSMAVKLSSPNPEHNIKEILIAVGVRGATLQHKMAPACSGWYDQIVDFLNITSEPVLGYAPPVSVSTLHLHLWSCSLDYRPLYLPLRSLLLVETFSISSSVSLDHSSSSLRYVAALDLTFSMSGIPKSYSPWEFFSVIFCRIILDEAALFLSDKANAVSVNLARDYVQVVDMGTLELRITAAKPGADGKLKEPRFELRCSSDVIHIRTCSDSCAALMNLIQYVASYGDLLPPAEAEPQHSSTSQRSKTPFLADTEQQMLQDLMSEAMEENEGQHVSGLQQNGAREERNQDHDPPLSDLFLFPDESGNLTQDSSPTYPVLHSPLITPVPNLAQEADDFCILETPSSRREDLDQEPVVKQLTSDPVEIKADHFSQPLCGSDSSHGGLNFPVPEVRYLIKEISVVWHLYGGKDFRSAALKASPSRSRGSTPHSSPSQTPVRQAKSSSRTGGGRGRNTDVLMEIQLSKVRFQHDVYPQAQEASGPAADQPVSRQVFVVQDLEIRDRLAASQMNKFLYLYSSKEMPRKSHSNMLTVKALHMCPESSHAPQECCLRVSLTPLRLNIDQDALFFLKDFFTSLAAEVEFFSTPSQEAPIISLPSQRGLSHNGFSSREELPDSDSSAPSFTDQPIFFREFRFTSEVPIRLDYHGKHVSMEQGTFAGIIMGLTQLNCSELKLRRLCYRQGLLGVDKLFSYAINEWLTDIKKNQLPGLLGGVGPIHSLVQLVQGFRDLVWLPIEQYRKDGRIVRGFQRGTASFGTSTAMAALELTNRMVRTIQAAAETAYDMVSPVPDERDTKRVKRYIPYGLAHQPVDLREGVAKAYTVVKEGITDTALTIYDTATREHEQRGNDRGSGRSPPPAATGRGQAPHHGHGSHLQCPRWHEEPDSPGRTAGRITEVETGRRVIDYFVVKARTEPASIRGQWLAHADKPGFG</sequence>
<evidence type="ECO:0000256" key="7">
    <source>
        <dbReference type="ARBA" id="ARBA00023136"/>
    </source>
</evidence>
<evidence type="ECO:0000256" key="4">
    <source>
        <dbReference type="ARBA" id="ARBA00022448"/>
    </source>
</evidence>
<dbReference type="EMBL" id="CAAE01015019">
    <property type="protein sequence ID" value="CAG10606.1"/>
    <property type="molecule type" value="Genomic_DNA"/>
</dbReference>
<feature type="region of interest" description="Disordered" evidence="10">
    <location>
        <begin position="1465"/>
        <end position="1502"/>
    </location>
</feature>
<feature type="compositionally biased region" description="Acidic residues" evidence="10">
    <location>
        <begin position="742"/>
        <end position="758"/>
    </location>
</feature>
<evidence type="ECO:0000256" key="6">
    <source>
        <dbReference type="ARBA" id="ARBA00023055"/>
    </source>
</evidence>
<feature type="compositionally biased region" description="Basic and acidic residues" evidence="10">
    <location>
        <begin position="1883"/>
        <end position="1896"/>
    </location>
</feature>
<evidence type="ECO:0000313" key="11">
    <source>
        <dbReference type="EMBL" id="CAG10606.1"/>
    </source>
</evidence>
<reference evidence="11" key="1">
    <citation type="journal article" date="2004" name="Nature">
        <title>Genome duplication in the teleost fish Tetraodon nigroviridis reveals the early vertebrate proto-karyotype.</title>
        <authorList>
            <person name="Jaillon O."/>
            <person name="Aury J.-M."/>
            <person name="Brunet F."/>
            <person name="Petit J.-L."/>
            <person name="Stange-Thomann N."/>
            <person name="Mauceli E."/>
            <person name="Bouneau L."/>
            <person name="Fischer C."/>
            <person name="Ozouf-Costaz C."/>
            <person name="Bernot A."/>
            <person name="Nicaud S."/>
            <person name="Jaffe D."/>
            <person name="Fisher S."/>
            <person name="Lutfalla G."/>
            <person name="Dossat C."/>
            <person name="Segurens B."/>
            <person name="Dasilva C."/>
            <person name="Salanoubat M."/>
            <person name="Levy M."/>
            <person name="Boudet N."/>
            <person name="Castellano S."/>
            <person name="Anthouard V."/>
            <person name="Jubin C."/>
            <person name="Castelli V."/>
            <person name="Katinka M."/>
            <person name="Vacherie B."/>
            <person name="Biemont C."/>
            <person name="Skalli Z."/>
            <person name="Cattolico L."/>
            <person name="Poulain J."/>
            <person name="De Berardinis V."/>
            <person name="Cruaud C."/>
            <person name="Duprat S."/>
            <person name="Brottier P."/>
            <person name="Coutanceau J.-P."/>
            <person name="Gouzy J."/>
            <person name="Parra G."/>
            <person name="Lardier G."/>
            <person name="Chapple C."/>
            <person name="McKernan K.J."/>
            <person name="McEwan P."/>
            <person name="Bosak S."/>
            <person name="Kellis M."/>
            <person name="Volff J.-N."/>
            <person name="Guigo R."/>
            <person name="Zody M.C."/>
            <person name="Mesirov J."/>
            <person name="Lindblad-Toh K."/>
            <person name="Birren B."/>
            <person name="Nusbaum C."/>
            <person name="Kahn D."/>
            <person name="Robinson-Rechavi M."/>
            <person name="Laudet V."/>
            <person name="Schachter V."/>
            <person name="Quetier F."/>
            <person name="Saurin W."/>
            <person name="Scarpelli C."/>
            <person name="Wincker P."/>
            <person name="Lander E.S."/>
            <person name="Weissenbach J."/>
            <person name="Roest Crollius H."/>
        </authorList>
    </citation>
    <scope>NUCLEOTIDE SEQUENCE [LARGE SCALE GENOMIC DNA]</scope>
</reference>
<gene>
    <name evidence="11" type="ORF">GSTENG00032303001</name>
</gene>
<feature type="compositionally biased region" description="Basic and acidic residues" evidence="10">
    <location>
        <begin position="759"/>
        <end position="768"/>
    </location>
</feature>
<comment type="catalytic activity">
    <reaction evidence="9">
        <text>a 1,2-diacyl-sn-glycero-3-phosphoethanolamine(in) = a 1,2-diacyl-sn-glycero-3-phosphoethanolamine(out)</text>
        <dbReference type="Rhea" id="RHEA:38895"/>
        <dbReference type="ChEBI" id="CHEBI:64612"/>
    </reaction>
</comment>
<dbReference type="OrthoDB" id="18982at2759"/>
<dbReference type="GO" id="GO:0032266">
    <property type="term" value="F:phosphatidylinositol-3-phosphate binding"/>
    <property type="evidence" value="ECO:0007669"/>
    <property type="project" value="TreeGrafter"/>
</dbReference>
<evidence type="ECO:0000256" key="1">
    <source>
        <dbReference type="ARBA" id="ARBA00004406"/>
    </source>
</evidence>
<feature type="compositionally biased region" description="Basic and acidic residues" evidence="10">
    <location>
        <begin position="1331"/>
        <end position="1342"/>
    </location>
</feature>
<dbReference type="Pfam" id="PF13329">
    <property type="entry name" value="ATG2_CAD"/>
    <property type="match status" value="2"/>
</dbReference>
<dbReference type="PANTHER" id="PTHR13190">
    <property type="entry name" value="AUTOPHAGY-RELATED 2, ISOFORM A"/>
    <property type="match status" value="1"/>
</dbReference>
<dbReference type="GO" id="GO:0000045">
    <property type="term" value="P:autophagosome assembly"/>
    <property type="evidence" value="ECO:0007669"/>
    <property type="project" value="TreeGrafter"/>
</dbReference>
<dbReference type="PANTHER" id="PTHR13190:SF20">
    <property type="entry name" value="AUTOPHAGY-RELATED PROTEIN 2 HOMOLOG B"/>
    <property type="match status" value="1"/>
</dbReference>
<reference evidence="11" key="2">
    <citation type="submission" date="2004-02" db="EMBL/GenBank/DDBJ databases">
        <authorList>
            <consortium name="Genoscope"/>
            <consortium name="Whitehead Institute Centre for Genome Research"/>
        </authorList>
    </citation>
    <scope>NUCLEOTIDE SEQUENCE</scope>
</reference>